<dbReference type="EMBL" id="BAAANY010000040">
    <property type="protein sequence ID" value="GAA1716472.1"/>
    <property type="molecule type" value="Genomic_DNA"/>
</dbReference>
<evidence type="ECO:0000313" key="1">
    <source>
        <dbReference type="EMBL" id="GAA1716472.1"/>
    </source>
</evidence>
<comment type="caution">
    <text evidence="1">The sequence shown here is derived from an EMBL/GenBank/DDBJ whole genome shotgun (WGS) entry which is preliminary data.</text>
</comment>
<sequence length="424" mass="45308">MLRRTGFNAPGQAVDAAVTSGFAATVDRVLAAPPSTGTQPPSFAALTAPGKGDKAARQTYAKQLKAQTEQLVLWWLDRMVAADQPWVEKRTLLWHGHWATSVKKVKSPAAMVAQNQTERQLGGADFGAFAKQMVRDPALMIWLDASGNTAKAPNENLARELMELFTLGVGHYSENDVRQAAQALTGWRVDRKAAIMTATFAAQRHASGPQTILGTTADFTDQTLVDLLVSRPDSAPYLATRMWGWLVAPTPPSASSLARITSAYGPKRDLTAMFRAIFSDPAFLDADSVIVKQPIDYAVGMFRDLKLRPSTVDKKLQSGLLRGLAGLGQVPFDPPNVGGWPTGGAWLTTSAAQARIKLAESLAKAADLKALSAQSVSQRPAYVAAMLGVDAWTARTQGVLSSAASDPAELLTLALAAPEYIVSR</sequence>
<reference evidence="1 2" key="1">
    <citation type="journal article" date="2019" name="Int. J. Syst. Evol. Microbiol.">
        <title>The Global Catalogue of Microorganisms (GCM) 10K type strain sequencing project: providing services to taxonomists for standard genome sequencing and annotation.</title>
        <authorList>
            <consortium name="The Broad Institute Genomics Platform"/>
            <consortium name="The Broad Institute Genome Sequencing Center for Infectious Disease"/>
            <person name="Wu L."/>
            <person name="Ma J."/>
        </authorList>
    </citation>
    <scope>NUCLEOTIDE SEQUENCE [LARGE SCALE GENOMIC DNA]</scope>
    <source>
        <strain evidence="1 2">JCM 14718</strain>
    </source>
</reference>
<dbReference type="InterPro" id="IPR014917">
    <property type="entry name" value="DUF1800"/>
</dbReference>
<gene>
    <name evidence="1" type="ORF">GCM10009765_76470</name>
</gene>
<protein>
    <submittedName>
        <fullName evidence="1">DUF1800 domain-containing protein</fullName>
    </submittedName>
</protein>
<accession>A0ABN2J294</accession>
<name>A0ABN2J294_9ACTN</name>
<evidence type="ECO:0000313" key="2">
    <source>
        <dbReference type="Proteomes" id="UP001500618"/>
    </source>
</evidence>
<dbReference type="Pfam" id="PF08811">
    <property type="entry name" value="DUF1800"/>
    <property type="match status" value="1"/>
</dbReference>
<proteinExistence type="predicted"/>
<organism evidence="1 2">
    <name type="scientific">Fodinicola feengrottensis</name>
    <dbReference type="NCBI Taxonomy" id="435914"/>
    <lineage>
        <taxon>Bacteria</taxon>
        <taxon>Bacillati</taxon>
        <taxon>Actinomycetota</taxon>
        <taxon>Actinomycetes</taxon>
        <taxon>Mycobacteriales</taxon>
        <taxon>Fodinicola</taxon>
    </lineage>
</organism>
<dbReference type="Proteomes" id="UP001500618">
    <property type="component" value="Unassembled WGS sequence"/>
</dbReference>
<keyword evidence="2" id="KW-1185">Reference proteome</keyword>